<feature type="non-terminal residue" evidence="1">
    <location>
        <position position="157"/>
    </location>
</feature>
<sequence>MSESTNPMPFVCKWLDAHSKSQYFETVKELRKHVAKYDINSCNKSPPGNLIYICPCGSYTRFDTPDTPVALSQHLINNHKDFTALDTKNSLSISYDQREEGLKLYFKGVDAISTLMEERIKEDFANYDPNNYDNLPEAPKDHLTEEERINFFGKQLV</sequence>
<dbReference type="Proteomes" id="UP000018888">
    <property type="component" value="Unassembled WGS sequence"/>
</dbReference>
<proteinExistence type="predicted"/>
<keyword evidence="2" id="KW-1185">Reference proteome</keyword>
<protein>
    <submittedName>
        <fullName evidence="1">Uncharacterized protein</fullName>
    </submittedName>
</protein>
<organism evidence="1 2">
    <name type="scientific">Rhizophagus irregularis (strain DAOM 181602 / DAOM 197198 / MUCL 43194)</name>
    <name type="common">Arbuscular mycorrhizal fungus</name>
    <name type="synonym">Glomus intraradices</name>
    <dbReference type="NCBI Taxonomy" id="747089"/>
    <lineage>
        <taxon>Eukaryota</taxon>
        <taxon>Fungi</taxon>
        <taxon>Fungi incertae sedis</taxon>
        <taxon>Mucoromycota</taxon>
        <taxon>Glomeromycotina</taxon>
        <taxon>Glomeromycetes</taxon>
        <taxon>Glomerales</taxon>
        <taxon>Glomeraceae</taxon>
        <taxon>Rhizophagus</taxon>
    </lineage>
</organism>
<comment type="caution">
    <text evidence="1">The sequence shown here is derived from an EMBL/GenBank/DDBJ whole genome shotgun (WGS) entry which is preliminary data.</text>
</comment>
<accession>A0A2P4QN69</accession>
<name>A0A2P4QN69_RHIID</name>
<dbReference type="AlphaFoldDB" id="A0A2P4QN69"/>
<evidence type="ECO:0000313" key="1">
    <source>
        <dbReference type="EMBL" id="POG79018.1"/>
    </source>
</evidence>
<dbReference type="VEuPathDB" id="FungiDB:RhiirFUN_004278"/>
<evidence type="ECO:0000313" key="2">
    <source>
        <dbReference type="Proteomes" id="UP000018888"/>
    </source>
</evidence>
<reference evidence="1 2" key="2">
    <citation type="journal article" date="2018" name="New Phytol.">
        <title>High intraspecific genome diversity in the model arbuscular mycorrhizal symbiont Rhizophagus irregularis.</title>
        <authorList>
            <person name="Chen E.C.H."/>
            <person name="Morin E."/>
            <person name="Beaudet D."/>
            <person name="Noel J."/>
            <person name="Yildirir G."/>
            <person name="Ndikumana S."/>
            <person name="Charron P."/>
            <person name="St-Onge C."/>
            <person name="Giorgi J."/>
            <person name="Kruger M."/>
            <person name="Marton T."/>
            <person name="Ropars J."/>
            <person name="Grigoriev I.V."/>
            <person name="Hainaut M."/>
            <person name="Henrissat B."/>
            <person name="Roux C."/>
            <person name="Martin F."/>
            <person name="Corradi N."/>
        </authorList>
    </citation>
    <scope>NUCLEOTIDE SEQUENCE [LARGE SCALE GENOMIC DNA]</scope>
    <source>
        <strain evidence="1 2">DAOM 197198</strain>
    </source>
</reference>
<reference evidence="1 2" key="1">
    <citation type="journal article" date="2013" name="Proc. Natl. Acad. Sci. U.S.A.">
        <title>Genome of an arbuscular mycorrhizal fungus provides insight into the oldest plant symbiosis.</title>
        <authorList>
            <person name="Tisserant E."/>
            <person name="Malbreil M."/>
            <person name="Kuo A."/>
            <person name="Kohler A."/>
            <person name="Symeonidi A."/>
            <person name="Balestrini R."/>
            <person name="Charron P."/>
            <person name="Duensing N."/>
            <person name="Frei Dit Frey N."/>
            <person name="Gianinazzi-Pearson V."/>
            <person name="Gilbert L.B."/>
            <person name="Handa Y."/>
            <person name="Herr J.R."/>
            <person name="Hijri M."/>
            <person name="Koul R."/>
            <person name="Kawaguchi M."/>
            <person name="Krajinski F."/>
            <person name="Lammers P.J."/>
            <person name="Masclaux F.G."/>
            <person name="Murat C."/>
            <person name="Morin E."/>
            <person name="Ndikumana S."/>
            <person name="Pagni M."/>
            <person name="Petitpierre D."/>
            <person name="Requena N."/>
            <person name="Rosikiewicz P."/>
            <person name="Riley R."/>
            <person name="Saito K."/>
            <person name="San Clemente H."/>
            <person name="Shapiro H."/>
            <person name="van Tuinen D."/>
            <person name="Becard G."/>
            <person name="Bonfante P."/>
            <person name="Paszkowski U."/>
            <person name="Shachar-Hill Y.Y."/>
            <person name="Tuskan G.A."/>
            <person name="Young P.W."/>
            <person name="Sanders I.R."/>
            <person name="Henrissat B."/>
            <person name="Rensing S.A."/>
            <person name="Grigoriev I.V."/>
            <person name="Corradi N."/>
            <person name="Roux C."/>
            <person name="Martin F."/>
        </authorList>
    </citation>
    <scope>NUCLEOTIDE SEQUENCE [LARGE SCALE GENOMIC DNA]</scope>
    <source>
        <strain evidence="1 2">DAOM 197198</strain>
    </source>
</reference>
<dbReference type="EMBL" id="AUPC02000028">
    <property type="protein sequence ID" value="POG79018.1"/>
    <property type="molecule type" value="Genomic_DNA"/>
</dbReference>
<gene>
    <name evidence="1" type="ORF">GLOIN_2v1531873</name>
</gene>